<dbReference type="Gramene" id="PGSC0003DMT400085077">
    <property type="protein sequence ID" value="PGSC0003DMT400085077"/>
    <property type="gene ID" value="PGSC0003DMG400034648"/>
</dbReference>
<name>M1D8P8_SOLTU</name>
<organism evidence="2 3">
    <name type="scientific">Solanum tuberosum</name>
    <name type="common">Potato</name>
    <dbReference type="NCBI Taxonomy" id="4113"/>
    <lineage>
        <taxon>Eukaryota</taxon>
        <taxon>Viridiplantae</taxon>
        <taxon>Streptophyta</taxon>
        <taxon>Embryophyta</taxon>
        <taxon>Tracheophyta</taxon>
        <taxon>Spermatophyta</taxon>
        <taxon>Magnoliopsida</taxon>
        <taxon>eudicotyledons</taxon>
        <taxon>Gunneridae</taxon>
        <taxon>Pentapetalae</taxon>
        <taxon>asterids</taxon>
        <taxon>lamiids</taxon>
        <taxon>Solanales</taxon>
        <taxon>Solanaceae</taxon>
        <taxon>Solanoideae</taxon>
        <taxon>Solaneae</taxon>
        <taxon>Solanum</taxon>
    </lineage>
</organism>
<sequence>MARSIIQSTSASSQEASTSAECARCPHLEDHGLSDPRKLGSSRRTMEGVLAGVPEGSEAGVGKDASVVMDSTSTSGDASTGVALLLYASSRVYSASMRRISVEDVGVTSMSSSRHEQLHPIDITL</sequence>
<reference evidence="2" key="2">
    <citation type="submission" date="2015-06" db="UniProtKB">
        <authorList>
            <consortium name="EnsemblPlants"/>
        </authorList>
    </citation>
    <scope>IDENTIFICATION</scope>
    <source>
        <strain evidence="2">DM1-3 516 R44</strain>
    </source>
</reference>
<dbReference type="Proteomes" id="UP000011115">
    <property type="component" value="Unassembled WGS sequence"/>
</dbReference>
<evidence type="ECO:0000313" key="2">
    <source>
        <dbReference type="EnsemblPlants" id="PGSC0003DMT400085077"/>
    </source>
</evidence>
<dbReference type="EnsemblPlants" id="PGSC0003DMT400085077">
    <property type="protein sequence ID" value="PGSC0003DMT400085077"/>
    <property type="gene ID" value="PGSC0003DMG400034648"/>
</dbReference>
<keyword evidence="3" id="KW-1185">Reference proteome</keyword>
<proteinExistence type="predicted"/>
<protein>
    <submittedName>
        <fullName evidence="2">Uncharacterized protein</fullName>
    </submittedName>
</protein>
<feature type="compositionally biased region" description="Basic and acidic residues" evidence="1">
    <location>
        <begin position="24"/>
        <end position="38"/>
    </location>
</feature>
<feature type="compositionally biased region" description="Low complexity" evidence="1">
    <location>
        <begin position="1"/>
        <end position="21"/>
    </location>
</feature>
<dbReference type="HOGENOM" id="CLU_1996644_0_0_1"/>
<dbReference type="PaxDb" id="4113-PGSC0003DMT400085077"/>
<dbReference type="AlphaFoldDB" id="M1D8P8"/>
<accession>M1D8P8</accession>
<evidence type="ECO:0000256" key="1">
    <source>
        <dbReference type="SAM" id="MobiDB-lite"/>
    </source>
</evidence>
<feature type="region of interest" description="Disordered" evidence="1">
    <location>
        <begin position="1"/>
        <end position="45"/>
    </location>
</feature>
<dbReference type="InParanoid" id="M1D8P8"/>
<reference evidence="3" key="1">
    <citation type="journal article" date="2011" name="Nature">
        <title>Genome sequence and analysis of the tuber crop potato.</title>
        <authorList>
            <consortium name="The Potato Genome Sequencing Consortium"/>
        </authorList>
    </citation>
    <scope>NUCLEOTIDE SEQUENCE [LARGE SCALE GENOMIC DNA]</scope>
    <source>
        <strain evidence="3">cv. DM1-3 516 R44</strain>
    </source>
</reference>
<evidence type="ECO:0000313" key="3">
    <source>
        <dbReference type="Proteomes" id="UP000011115"/>
    </source>
</evidence>